<proteinExistence type="predicted"/>
<keyword evidence="3" id="KW-0804">Transcription</keyword>
<dbReference type="SMART" id="SM00066">
    <property type="entry name" value="GAL4"/>
    <property type="match status" value="1"/>
</dbReference>
<sequence length="408" mass="45484">MPGVPTSRGCDACRKQKKKCDAPKPPTKCPRCTRLKIPCTGYGVQRYKFLPIDGDTGREQKRQRGPSQTIMIEYKPNEKSLNQRPPVIRSLGTSTDTQSESELMHRWLTRTAWCFYMVPKDKAYLETLLPQAALMNSSLMNSILALAAADFAHSGQKAYLRPALEYHAKAVAEMRIQLTSVGQRSIDDLYPSALLMAAFNFVASPQPRTIDRLIPTLNMLASANKILLTYAASRPECQFEIMSSIDMTILGLLDPETTVALDRLTAISHQIELPASDDKSSSCFAEDSQLYQVTIAHIKYSFAEEVRDVIKNYCWTVTSVNDPEFFDAVRNSEPMALLIIMYFGVLLDMMGRKGNAITWWLCGQGKDVVDDISQILKCSPVAQIPDVQDAIAWARQKVGLLENSPTGA</sequence>
<accession>B6QQQ4</accession>
<gene>
    <name evidence="6" type="ORF">PMAA_041920</name>
</gene>
<keyword evidence="7" id="KW-1185">Reference proteome</keyword>
<dbReference type="InterPro" id="IPR001138">
    <property type="entry name" value="Zn2Cys6_DnaBD"/>
</dbReference>
<evidence type="ECO:0000313" key="7">
    <source>
        <dbReference type="Proteomes" id="UP000001294"/>
    </source>
</evidence>
<evidence type="ECO:0000256" key="2">
    <source>
        <dbReference type="ARBA" id="ARBA00023125"/>
    </source>
</evidence>
<name>B6QQQ4_TALMQ</name>
<organism evidence="6 7">
    <name type="scientific">Talaromyces marneffei (strain ATCC 18224 / CBS 334.59 / QM 7333)</name>
    <name type="common">Penicillium marneffei</name>
    <dbReference type="NCBI Taxonomy" id="441960"/>
    <lineage>
        <taxon>Eukaryota</taxon>
        <taxon>Fungi</taxon>
        <taxon>Dikarya</taxon>
        <taxon>Ascomycota</taxon>
        <taxon>Pezizomycotina</taxon>
        <taxon>Eurotiomycetes</taxon>
        <taxon>Eurotiomycetidae</taxon>
        <taxon>Eurotiales</taxon>
        <taxon>Trichocomaceae</taxon>
        <taxon>Talaromyces</taxon>
        <taxon>Talaromyces sect. Talaromyces</taxon>
    </lineage>
</organism>
<protein>
    <recommendedName>
        <fullName evidence="5">Zn(2)-C6 fungal-type domain-containing protein</fullName>
    </recommendedName>
</protein>
<dbReference type="InterPro" id="IPR021858">
    <property type="entry name" value="Fun_TF"/>
</dbReference>
<keyword evidence="1" id="KW-0805">Transcription regulation</keyword>
<keyword evidence="2" id="KW-0238">DNA-binding</keyword>
<dbReference type="EMBL" id="DS995904">
    <property type="protein sequence ID" value="EEA20345.1"/>
    <property type="molecule type" value="Genomic_DNA"/>
</dbReference>
<feature type="domain" description="Zn(2)-C6 fungal-type" evidence="5">
    <location>
        <begin position="9"/>
        <end position="40"/>
    </location>
</feature>
<dbReference type="PROSITE" id="PS50048">
    <property type="entry name" value="ZN2_CY6_FUNGAL_2"/>
    <property type="match status" value="1"/>
</dbReference>
<dbReference type="PhylomeDB" id="B6QQQ4"/>
<dbReference type="Pfam" id="PF00172">
    <property type="entry name" value="Zn_clus"/>
    <property type="match status" value="1"/>
</dbReference>
<reference evidence="7" key="1">
    <citation type="journal article" date="2015" name="Genome Announc.">
        <title>Genome sequence of the AIDS-associated pathogen Penicillium marneffei (ATCC18224) and its near taxonomic relative Talaromyces stipitatus (ATCC10500).</title>
        <authorList>
            <person name="Nierman W.C."/>
            <person name="Fedorova-Abrams N.D."/>
            <person name="Andrianopoulos A."/>
        </authorList>
    </citation>
    <scope>NUCLEOTIDE SEQUENCE [LARGE SCALE GENOMIC DNA]</scope>
    <source>
        <strain evidence="7">ATCC 18224 / CBS 334.59 / QM 7333</strain>
    </source>
</reference>
<dbReference type="GO" id="GO:0008270">
    <property type="term" value="F:zinc ion binding"/>
    <property type="evidence" value="ECO:0007669"/>
    <property type="project" value="InterPro"/>
</dbReference>
<dbReference type="PROSITE" id="PS00463">
    <property type="entry name" value="ZN2_CY6_FUNGAL_1"/>
    <property type="match status" value="1"/>
</dbReference>
<dbReference type="SUPFAM" id="SSF57701">
    <property type="entry name" value="Zn2/Cys6 DNA-binding domain"/>
    <property type="match status" value="1"/>
</dbReference>
<dbReference type="OrthoDB" id="5295362at2759"/>
<dbReference type="AlphaFoldDB" id="B6QQQ4"/>
<dbReference type="GO" id="GO:0003677">
    <property type="term" value="F:DNA binding"/>
    <property type="evidence" value="ECO:0007669"/>
    <property type="project" value="UniProtKB-KW"/>
</dbReference>
<dbReference type="Pfam" id="PF11951">
    <property type="entry name" value="Fungal_trans_2"/>
    <property type="match status" value="1"/>
</dbReference>
<evidence type="ECO:0000256" key="4">
    <source>
        <dbReference type="ARBA" id="ARBA00023242"/>
    </source>
</evidence>
<keyword evidence="4" id="KW-0539">Nucleus</keyword>
<dbReference type="Gene3D" id="4.10.240.10">
    <property type="entry name" value="Zn(2)-C6 fungal-type DNA-binding domain"/>
    <property type="match status" value="1"/>
</dbReference>
<dbReference type="STRING" id="441960.B6QQQ4"/>
<dbReference type="InterPro" id="IPR036864">
    <property type="entry name" value="Zn2-C6_fun-type_DNA-bd_sf"/>
</dbReference>
<evidence type="ECO:0000256" key="3">
    <source>
        <dbReference type="ARBA" id="ARBA00023163"/>
    </source>
</evidence>
<evidence type="ECO:0000259" key="5">
    <source>
        <dbReference type="PROSITE" id="PS50048"/>
    </source>
</evidence>
<dbReference type="Proteomes" id="UP000001294">
    <property type="component" value="Unassembled WGS sequence"/>
</dbReference>
<dbReference type="InterPro" id="IPR053157">
    <property type="entry name" value="Sterol_Uptake_Regulator"/>
</dbReference>
<dbReference type="VEuPathDB" id="FungiDB:PMAA_041920"/>
<evidence type="ECO:0000313" key="6">
    <source>
        <dbReference type="EMBL" id="EEA20345.1"/>
    </source>
</evidence>
<dbReference type="PANTHER" id="PTHR47784:SF5">
    <property type="entry name" value="STEROL UPTAKE CONTROL PROTEIN 2"/>
    <property type="match status" value="1"/>
</dbReference>
<dbReference type="CDD" id="cd00067">
    <property type="entry name" value="GAL4"/>
    <property type="match status" value="1"/>
</dbReference>
<dbReference type="PANTHER" id="PTHR47784">
    <property type="entry name" value="STEROL UPTAKE CONTROL PROTEIN 2"/>
    <property type="match status" value="1"/>
</dbReference>
<dbReference type="HOGENOM" id="CLU_024934_5_0_1"/>
<dbReference type="GO" id="GO:0001228">
    <property type="term" value="F:DNA-binding transcription activator activity, RNA polymerase II-specific"/>
    <property type="evidence" value="ECO:0007669"/>
    <property type="project" value="TreeGrafter"/>
</dbReference>
<evidence type="ECO:0000256" key="1">
    <source>
        <dbReference type="ARBA" id="ARBA00023015"/>
    </source>
</evidence>